<comment type="caution">
    <text evidence="4">Lacks conserved residue(s) required for the propagation of feature annotation.</text>
</comment>
<dbReference type="STRING" id="413434.SAMN04488132_103113"/>
<feature type="site" description="Raises pKa of active site His" evidence="4">
    <location>
        <position position="269"/>
    </location>
</feature>
<keyword evidence="2 4" id="KW-0808">Transferase</keyword>
<gene>
    <name evidence="4" type="primary">purN</name>
    <name evidence="8" type="ORF">SAMN04488132_103113</name>
</gene>
<evidence type="ECO:0000259" key="6">
    <source>
        <dbReference type="Pfam" id="PF00551"/>
    </source>
</evidence>
<dbReference type="EMBL" id="FUWH01000003">
    <property type="protein sequence ID" value="SJZ60909.1"/>
    <property type="molecule type" value="Genomic_DNA"/>
</dbReference>
<dbReference type="Pfam" id="PF20584">
    <property type="entry name" value="DUF6787"/>
    <property type="match status" value="1"/>
</dbReference>
<keyword evidence="3 4" id="KW-0658">Purine biosynthesis</keyword>
<dbReference type="Pfam" id="PF00551">
    <property type="entry name" value="Formyl_trans_N"/>
    <property type="match status" value="1"/>
</dbReference>
<evidence type="ECO:0000259" key="7">
    <source>
        <dbReference type="Pfam" id="PF20584"/>
    </source>
</evidence>
<keyword evidence="5" id="KW-0472">Membrane</keyword>
<dbReference type="InterPro" id="IPR004607">
    <property type="entry name" value="GART"/>
</dbReference>
<evidence type="ECO:0000256" key="1">
    <source>
        <dbReference type="ARBA" id="ARBA00005054"/>
    </source>
</evidence>
<dbReference type="GO" id="GO:0004644">
    <property type="term" value="F:phosphoribosylglycinamide formyltransferase activity"/>
    <property type="evidence" value="ECO:0007669"/>
    <property type="project" value="UniProtKB-UniRule"/>
</dbReference>
<dbReference type="AlphaFoldDB" id="A0A1T4M1N0"/>
<dbReference type="UniPathway" id="UPA00074">
    <property type="reaction ID" value="UER00126"/>
</dbReference>
<comment type="function">
    <text evidence="4">Catalyzes the transfer of a formyl group from 10-formyltetrahydrofolate to 5-phospho-ribosyl-glycinamide (GAR), producing 5-phospho-ribosyl-N-formylglycinamide (FGAR) and tetrahydrofolate.</text>
</comment>
<sequence>MFQRLKEKWQVSWPRFVLIFCTFATGGSLCGYAGRKLLSLTSLGREDGFLYWVVYIVLITFLWPFCVLLISIPLGQFLFFRNYLRKMGRRITGKSSNSYEVREMRLKVDNSIDMKQLQSQAEEKVVRIAIFASGAGSNAAKIIEHLKGHKDIKVALVVCNKPGAGVIGIAGSNHIPVLMIEKEQFFRGDAYLAALREHRIGFIVLAGFLWKIPAALIQAYPGHIINIHPALLPKYGGKGMYGMKVHEAVIAAGEKQSGITIHYVNEHFDEGEHIFQATCDIEATDTPESLAAKIHALEHAHFPVQVEKLVLKR</sequence>
<dbReference type="Gene3D" id="3.40.50.170">
    <property type="entry name" value="Formyl transferase, N-terminal domain"/>
    <property type="match status" value="1"/>
</dbReference>
<dbReference type="HAMAP" id="MF_01930">
    <property type="entry name" value="PurN"/>
    <property type="match status" value="1"/>
</dbReference>
<feature type="transmembrane region" description="Helical" evidence="5">
    <location>
        <begin position="12"/>
        <end position="34"/>
    </location>
</feature>
<comment type="catalytic activity">
    <reaction evidence="4">
        <text>N(1)-(5-phospho-beta-D-ribosyl)glycinamide + (6R)-10-formyltetrahydrofolate = N(2)-formyl-N(1)-(5-phospho-beta-D-ribosyl)glycinamide + (6S)-5,6,7,8-tetrahydrofolate + H(+)</text>
        <dbReference type="Rhea" id="RHEA:15053"/>
        <dbReference type="ChEBI" id="CHEBI:15378"/>
        <dbReference type="ChEBI" id="CHEBI:57453"/>
        <dbReference type="ChEBI" id="CHEBI:143788"/>
        <dbReference type="ChEBI" id="CHEBI:147286"/>
        <dbReference type="ChEBI" id="CHEBI:195366"/>
        <dbReference type="EC" id="2.1.2.2"/>
    </reaction>
</comment>
<keyword evidence="5" id="KW-1133">Transmembrane helix</keyword>
<dbReference type="Proteomes" id="UP000190888">
    <property type="component" value="Unassembled WGS sequence"/>
</dbReference>
<dbReference type="GO" id="GO:0005829">
    <property type="term" value="C:cytosol"/>
    <property type="evidence" value="ECO:0007669"/>
    <property type="project" value="TreeGrafter"/>
</dbReference>
<evidence type="ECO:0000256" key="2">
    <source>
        <dbReference type="ARBA" id="ARBA00022679"/>
    </source>
</evidence>
<dbReference type="SUPFAM" id="SSF53328">
    <property type="entry name" value="Formyltransferase"/>
    <property type="match status" value="1"/>
</dbReference>
<accession>A0A1T4M1N0</accession>
<dbReference type="InterPro" id="IPR002376">
    <property type="entry name" value="Formyl_transf_N"/>
</dbReference>
<dbReference type="InterPro" id="IPR046714">
    <property type="entry name" value="DUF6787"/>
</dbReference>
<evidence type="ECO:0000313" key="8">
    <source>
        <dbReference type="EMBL" id="SJZ60909.1"/>
    </source>
</evidence>
<feature type="transmembrane region" description="Helical" evidence="5">
    <location>
        <begin position="49"/>
        <end position="80"/>
    </location>
</feature>
<dbReference type="EC" id="2.1.2.2" evidence="4"/>
<dbReference type="PANTHER" id="PTHR43369">
    <property type="entry name" value="PHOSPHORIBOSYLGLYCINAMIDE FORMYLTRANSFERASE"/>
    <property type="match status" value="1"/>
</dbReference>
<evidence type="ECO:0000256" key="3">
    <source>
        <dbReference type="ARBA" id="ARBA00022755"/>
    </source>
</evidence>
<feature type="binding site" evidence="4">
    <location>
        <position position="182"/>
    </location>
    <ligand>
        <name>(6R)-10-formyltetrahydrofolate</name>
        <dbReference type="ChEBI" id="CHEBI:195366"/>
    </ligand>
</feature>
<name>A0A1T4M1N0_9BACT</name>
<evidence type="ECO:0000256" key="5">
    <source>
        <dbReference type="SAM" id="Phobius"/>
    </source>
</evidence>
<evidence type="ECO:0000313" key="9">
    <source>
        <dbReference type="Proteomes" id="UP000190888"/>
    </source>
</evidence>
<dbReference type="CDD" id="cd08645">
    <property type="entry name" value="FMT_core_GART"/>
    <property type="match status" value="1"/>
</dbReference>
<keyword evidence="5" id="KW-0812">Transmembrane</keyword>
<protein>
    <recommendedName>
        <fullName evidence="4">Phosphoribosylglycinamide formyltransferase</fullName>
        <ecNumber evidence="4">2.1.2.2</ecNumber>
    </recommendedName>
    <alternativeName>
        <fullName evidence="4">5'-phosphoribosylglycinamide transformylase</fullName>
    </alternativeName>
    <alternativeName>
        <fullName evidence="4">GAR transformylase</fullName>
        <shortName evidence="4">GART</shortName>
    </alternativeName>
</protein>
<keyword evidence="9" id="KW-1185">Reference proteome</keyword>
<comment type="pathway">
    <text evidence="1 4">Purine metabolism; IMP biosynthesis via de novo pathway; N(2)-formyl-N(1)-(5-phospho-D-ribosyl)glycinamide from N(1)-(5-phospho-D-ribosyl)glycinamide (10-formyl THF route): step 1/1.</text>
</comment>
<dbReference type="RefSeq" id="WP_245825586.1">
    <property type="nucleotide sequence ID" value="NZ_FUWH01000003.1"/>
</dbReference>
<proteinExistence type="inferred from homology"/>
<organism evidence="8 9">
    <name type="scientific">Sediminibacterium ginsengisoli</name>
    <dbReference type="NCBI Taxonomy" id="413434"/>
    <lineage>
        <taxon>Bacteria</taxon>
        <taxon>Pseudomonadati</taxon>
        <taxon>Bacteroidota</taxon>
        <taxon>Chitinophagia</taxon>
        <taxon>Chitinophagales</taxon>
        <taxon>Chitinophagaceae</taxon>
        <taxon>Sediminibacterium</taxon>
    </lineage>
</organism>
<feature type="domain" description="DUF6787" evidence="7">
    <location>
        <begin position="18"/>
        <end position="93"/>
    </location>
</feature>
<feature type="binding site" evidence="4">
    <location>
        <position position="226"/>
    </location>
    <ligand>
        <name>(6R)-10-formyltetrahydrofolate</name>
        <dbReference type="ChEBI" id="CHEBI:195366"/>
    </ligand>
</feature>
<feature type="domain" description="Formyl transferase N-terminal" evidence="6">
    <location>
        <begin position="127"/>
        <end position="303"/>
    </location>
</feature>
<feature type="binding site" evidence="4">
    <location>
        <begin position="136"/>
        <end position="138"/>
    </location>
    <ligand>
        <name>N(1)-(5-phospho-beta-D-ribosyl)glycinamide</name>
        <dbReference type="ChEBI" id="CHEBI:143788"/>
    </ligand>
</feature>
<evidence type="ECO:0000256" key="4">
    <source>
        <dbReference type="HAMAP-Rule" id="MF_01930"/>
    </source>
</evidence>
<reference evidence="8 9" key="1">
    <citation type="submission" date="2017-02" db="EMBL/GenBank/DDBJ databases">
        <authorList>
            <person name="Peterson S.W."/>
        </authorList>
    </citation>
    <scope>NUCLEOTIDE SEQUENCE [LARGE SCALE GENOMIC DNA]</scope>
    <source>
        <strain evidence="8 9">DSM 22335</strain>
    </source>
</reference>
<feature type="active site" description="Proton donor" evidence="4">
    <location>
        <position position="228"/>
    </location>
</feature>
<comment type="similarity">
    <text evidence="4">Belongs to the GART family.</text>
</comment>
<dbReference type="PANTHER" id="PTHR43369:SF2">
    <property type="entry name" value="PHOSPHORIBOSYLGLYCINAMIDE FORMYLTRANSFERASE"/>
    <property type="match status" value="1"/>
</dbReference>
<dbReference type="InterPro" id="IPR036477">
    <property type="entry name" value="Formyl_transf_N_sf"/>
</dbReference>
<dbReference type="GO" id="GO:0006189">
    <property type="term" value="P:'de novo' IMP biosynthetic process"/>
    <property type="evidence" value="ECO:0007669"/>
    <property type="project" value="UniProtKB-UniRule"/>
</dbReference>